<evidence type="ECO:0000256" key="6">
    <source>
        <dbReference type="ARBA" id="ARBA00023316"/>
    </source>
</evidence>
<evidence type="ECO:0000256" key="5">
    <source>
        <dbReference type="ARBA" id="ARBA00023239"/>
    </source>
</evidence>
<dbReference type="HAMAP" id="MF_02065">
    <property type="entry name" value="MltG"/>
    <property type="match status" value="1"/>
</dbReference>
<feature type="chain" id="PRO_5020823788" description="Endolytic murein transglycosylase" evidence="8">
    <location>
        <begin position="20"/>
        <end position="342"/>
    </location>
</feature>
<keyword evidence="5 7" id="KW-0456">Lyase</keyword>
<evidence type="ECO:0000256" key="8">
    <source>
        <dbReference type="SAM" id="SignalP"/>
    </source>
</evidence>
<sequence length="342" mass="38064">MLKRLLLFLLVSAAVAALAANVLQQRWQQPMAVPAGGYLLDVGAGATLRSVVAQLEADGVYGDGWMLRLYGRWTGLDQQIKRGEYRIPTGTTAAGLLGLLQQGRVINYRVTLPEGITLSRALGILAATGELKQVLSGPDDPRLLELVAPHARPEGLFFPDSYQFERGATDYDILERAHAVMARILDEEWQAREDGLPYASPYEALVMASIVERETGLQHERDEIAGVFVRRLKLNMRLQTDPTVIYGLGDSFDGNLRRKHLQDDSNPYNTYRHRGLPPSPIALPGRDAIHAALHPDQGSSLYFVARGDGGHYFSDTLAEHQRAVRKYQLQRREDYRSSPPPE</sequence>
<keyword evidence="8" id="KW-0732">Signal</keyword>
<keyword evidence="1 7" id="KW-1003">Cell membrane</keyword>
<dbReference type="GO" id="GO:0008932">
    <property type="term" value="F:lytic endotransglycosylase activity"/>
    <property type="evidence" value="ECO:0007669"/>
    <property type="project" value="UniProtKB-UniRule"/>
</dbReference>
<feature type="site" description="Important for catalytic activity" evidence="7">
    <location>
        <position position="214"/>
    </location>
</feature>
<keyword evidence="6 7" id="KW-0961">Cell wall biogenesis/degradation</keyword>
<dbReference type="Gene3D" id="3.30.1490.480">
    <property type="entry name" value="Endolytic murein transglycosylase"/>
    <property type="match status" value="1"/>
</dbReference>
<dbReference type="FunFam" id="3.30.160.60:FF:000242">
    <property type="entry name" value="Endolytic murein transglycosylase"/>
    <property type="match status" value="1"/>
</dbReference>
<evidence type="ECO:0000256" key="3">
    <source>
        <dbReference type="ARBA" id="ARBA00022989"/>
    </source>
</evidence>
<dbReference type="EMBL" id="SMSE01000002">
    <property type="protein sequence ID" value="TDG14032.1"/>
    <property type="molecule type" value="Genomic_DNA"/>
</dbReference>
<evidence type="ECO:0000313" key="9">
    <source>
        <dbReference type="EMBL" id="TDG14032.1"/>
    </source>
</evidence>
<dbReference type="CDD" id="cd08010">
    <property type="entry name" value="MltG_like"/>
    <property type="match status" value="1"/>
</dbReference>
<dbReference type="PANTHER" id="PTHR30518:SF2">
    <property type="entry name" value="ENDOLYTIC MUREIN TRANSGLYCOSYLASE"/>
    <property type="match status" value="1"/>
</dbReference>
<accession>A0A4R5LSW9</accession>
<keyword evidence="7" id="KW-0997">Cell inner membrane</keyword>
<comment type="caution">
    <text evidence="9">The sequence shown here is derived from an EMBL/GenBank/DDBJ whole genome shotgun (WGS) entry which is preliminary data.</text>
</comment>
<dbReference type="EC" id="4.2.2.29" evidence="7"/>
<evidence type="ECO:0000256" key="4">
    <source>
        <dbReference type="ARBA" id="ARBA00023136"/>
    </source>
</evidence>
<keyword evidence="2 7" id="KW-0812">Transmembrane</keyword>
<proteinExistence type="inferred from homology"/>
<evidence type="ECO:0000256" key="7">
    <source>
        <dbReference type="HAMAP-Rule" id="MF_02065"/>
    </source>
</evidence>
<organism evidence="9 10">
    <name type="scientific">Seongchinamella unica</name>
    <dbReference type="NCBI Taxonomy" id="2547392"/>
    <lineage>
        <taxon>Bacteria</taxon>
        <taxon>Pseudomonadati</taxon>
        <taxon>Pseudomonadota</taxon>
        <taxon>Gammaproteobacteria</taxon>
        <taxon>Cellvibrionales</taxon>
        <taxon>Halieaceae</taxon>
        <taxon>Seongchinamella</taxon>
    </lineage>
</organism>
<gene>
    <name evidence="7 9" type="primary">mltG</name>
    <name evidence="9" type="ORF">E2F43_11125</name>
</gene>
<keyword evidence="4 7" id="KW-0472">Membrane</keyword>
<dbReference type="GO" id="GO:0071555">
    <property type="term" value="P:cell wall organization"/>
    <property type="evidence" value="ECO:0007669"/>
    <property type="project" value="UniProtKB-KW"/>
</dbReference>
<evidence type="ECO:0000256" key="2">
    <source>
        <dbReference type="ARBA" id="ARBA00022692"/>
    </source>
</evidence>
<dbReference type="PANTHER" id="PTHR30518">
    <property type="entry name" value="ENDOLYTIC MUREIN TRANSGLYCOSYLASE"/>
    <property type="match status" value="1"/>
</dbReference>
<keyword evidence="10" id="KW-1185">Reference proteome</keyword>
<name>A0A4R5LSW9_9GAMM</name>
<evidence type="ECO:0000256" key="1">
    <source>
        <dbReference type="ARBA" id="ARBA00022475"/>
    </source>
</evidence>
<protein>
    <recommendedName>
        <fullName evidence="7">Endolytic murein transglycosylase</fullName>
        <ecNumber evidence="7">4.2.2.29</ecNumber>
    </recommendedName>
    <alternativeName>
        <fullName evidence="7">Peptidoglycan lytic transglycosylase</fullName>
    </alternativeName>
    <alternativeName>
        <fullName evidence="7">Peptidoglycan polymerization terminase</fullName>
    </alternativeName>
</protein>
<evidence type="ECO:0000313" key="10">
    <source>
        <dbReference type="Proteomes" id="UP000295554"/>
    </source>
</evidence>
<dbReference type="OrthoDB" id="9814591at2"/>
<keyword evidence="3 7" id="KW-1133">Transmembrane helix</keyword>
<comment type="similarity">
    <text evidence="7">Belongs to the transglycosylase MltG family.</text>
</comment>
<feature type="signal peptide" evidence="8">
    <location>
        <begin position="1"/>
        <end position="19"/>
    </location>
</feature>
<dbReference type="Proteomes" id="UP000295554">
    <property type="component" value="Unassembled WGS sequence"/>
</dbReference>
<dbReference type="Pfam" id="PF02618">
    <property type="entry name" value="YceG"/>
    <property type="match status" value="1"/>
</dbReference>
<dbReference type="GO" id="GO:0009252">
    <property type="term" value="P:peptidoglycan biosynthetic process"/>
    <property type="evidence" value="ECO:0007669"/>
    <property type="project" value="UniProtKB-UniRule"/>
</dbReference>
<reference evidence="9 10" key="1">
    <citation type="submission" date="2019-03" db="EMBL/GenBank/DDBJ databases">
        <title>Seongchinamella monodicae gen. nov., sp. nov., a novel member of the Gammaproteobacteria isolated from a tidal mudflat of beach.</title>
        <authorList>
            <person name="Yang H.G."/>
            <person name="Kang J.W."/>
            <person name="Lee S.D."/>
        </authorList>
    </citation>
    <scope>NUCLEOTIDE SEQUENCE [LARGE SCALE GENOMIC DNA]</scope>
    <source>
        <strain evidence="9 10">GH4-78</strain>
    </source>
</reference>
<dbReference type="RefSeq" id="WP_133212593.1">
    <property type="nucleotide sequence ID" value="NZ_SMSE01000002.1"/>
</dbReference>
<dbReference type="GO" id="GO:0005886">
    <property type="term" value="C:plasma membrane"/>
    <property type="evidence" value="ECO:0007669"/>
    <property type="project" value="UniProtKB-UniRule"/>
</dbReference>
<comment type="function">
    <text evidence="7">Functions as a peptidoglycan terminase that cleaves nascent peptidoglycan strands endolytically to terminate their elongation.</text>
</comment>
<dbReference type="AlphaFoldDB" id="A0A4R5LSW9"/>
<dbReference type="Gene3D" id="3.30.160.60">
    <property type="entry name" value="Classic Zinc Finger"/>
    <property type="match status" value="1"/>
</dbReference>
<dbReference type="NCBIfam" id="TIGR00247">
    <property type="entry name" value="endolytic transglycosylase MltG"/>
    <property type="match status" value="1"/>
</dbReference>
<comment type="catalytic activity">
    <reaction evidence="7">
        <text>a peptidoglycan chain = a peptidoglycan chain with N-acetyl-1,6-anhydromuramyl-[peptide] at the reducing end + a peptidoglycan chain with N-acetylglucosamine at the non-reducing end.</text>
        <dbReference type="EC" id="4.2.2.29"/>
    </reaction>
</comment>
<dbReference type="InterPro" id="IPR003770">
    <property type="entry name" value="MLTG-like"/>
</dbReference>